<dbReference type="PROSITE" id="PS51724">
    <property type="entry name" value="SPOR"/>
    <property type="match status" value="1"/>
</dbReference>
<dbReference type="Gene3D" id="3.30.70.1070">
    <property type="entry name" value="Sporulation related repeat"/>
    <property type="match status" value="1"/>
</dbReference>
<reference evidence="5" key="1">
    <citation type="journal article" date="2019" name="Int. J. Syst. Evol. Microbiol.">
        <title>The Global Catalogue of Microorganisms (GCM) 10K type strain sequencing project: providing services to taxonomists for standard genome sequencing and annotation.</title>
        <authorList>
            <consortium name="The Broad Institute Genomics Platform"/>
            <consortium name="The Broad Institute Genome Sequencing Center for Infectious Disease"/>
            <person name="Wu L."/>
            <person name="Ma J."/>
        </authorList>
    </citation>
    <scope>NUCLEOTIDE SEQUENCE [LARGE SCALE GENOMIC DNA]</scope>
    <source>
        <strain evidence="5">CECT 8288</strain>
    </source>
</reference>
<feature type="domain" description="SPOR" evidence="3">
    <location>
        <begin position="392"/>
        <end position="470"/>
    </location>
</feature>
<dbReference type="Pfam" id="PF05036">
    <property type="entry name" value="SPOR"/>
    <property type="match status" value="1"/>
</dbReference>
<dbReference type="PANTHER" id="PTHR35894">
    <property type="entry name" value="GENERAL SECRETION PATHWAY PROTEIN A-RELATED"/>
    <property type="match status" value="1"/>
</dbReference>
<evidence type="ECO:0000259" key="3">
    <source>
        <dbReference type="PROSITE" id="PS51724"/>
    </source>
</evidence>
<keyword evidence="5" id="KW-1185">Reference proteome</keyword>
<name>A0ABV7WM45_9GAMM</name>
<comment type="caution">
    <text evidence="4">The sequence shown here is derived from an EMBL/GenBank/DDBJ whole genome shotgun (WGS) entry which is preliminary data.</text>
</comment>
<dbReference type="Pfam" id="PF13401">
    <property type="entry name" value="AAA_22"/>
    <property type="match status" value="1"/>
</dbReference>
<organism evidence="4 5">
    <name type="scientific">Reinekea marina</name>
    <dbReference type="NCBI Taxonomy" id="1310421"/>
    <lineage>
        <taxon>Bacteria</taxon>
        <taxon>Pseudomonadati</taxon>
        <taxon>Pseudomonadota</taxon>
        <taxon>Gammaproteobacteria</taxon>
        <taxon>Oceanospirillales</taxon>
        <taxon>Saccharospirillaceae</taxon>
        <taxon>Reinekea</taxon>
    </lineage>
</organism>
<dbReference type="InterPro" id="IPR049945">
    <property type="entry name" value="AAA_22"/>
</dbReference>
<dbReference type="Proteomes" id="UP001595710">
    <property type="component" value="Unassembled WGS sequence"/>
</dbReference>
<protein>
    <submittedName>
        <fullName evidence="4">SPOR domain-containing protein</fullName>
    </submittedName>
</protein>
<dbReference type="EMBL" id="JBHRYN010000003">
    <property type="protein sequence ID" value="MFC3700157.1"/>
    <property type="molecule type" value="Genomic_DNA"/>
</dbReference>
<keyword evidence="2" id="KW-1133">Transmembrane helix</keyword>
<dbReference type="Gene3D" id="3.40.50.300">
    <property type="entry name" value="P-loop containing nucleotide triphosphate hydrolases"/>
    <property type="match status" value="1"/>
</dbReference>
<gene>
    <name evidence="4" type="ORF">ACFOND_00785</name>
</gene>
<keyword evidence="2" id="KW-0812">Transmembrane</keyword>
<evidence type="ECO:0000313" key="4">
    <source>
        <dbReference type="EMBL" id="MFC3700157.1"/>
    </source>
</evidence>
<feature type="region of interest" description="Disordered" evidence="1">
    <location>
        <begin position="311"/>
        <end position="373"/>
    </location>
</feature>
<proteinExistence type="predicted"/>
<accession>A0ABV7WM45</accession>
<feature type="transmembrane region" description="Helical" evidence="2">
    <location>
        <begin position="260"/>
        <end position="279"/>
    </location>
</feature>
<evidence type="ECO:0000256" key="1">
    <source>
        <dbReference type="SAM" id="MobiDB-lite"/>
    </source>
</evidence>
<dbReference type="InterPro" id="IPR036680">
    <property type="entry name" value="SPOR-like_sf"/>
</dbReference>
<sequence length="480" mass="52815">MDLSEQSERMQSFYGLKYDPFGALVDAMVFSGAGGRYEIAETIRHLLTYSPQDGLVIGPAGSGKRMLIQHVVKMLEDHWRIAWIDGSEIETHDEFLREIVGQLGLGLKVESDVELMTQQINQIVASRTEAGEAFLLVVQFADHLPEPILALAHQFRPSASLDHRLHQLWLIESEAAAAELHEDDWFNYPLLPLTDEDATLYLKDRLVAAGNVGDLPFAAKDISRLNQMSQGSLLSLNELARDYLIGSTFRTAEKTKGFPLTHVIAGVAALTIVTIALLYNLNENKDQVDTVEVPVSSAPLSNVQQKLADAAAKIDAKSQQTSPTQAPSTTDAEKAPGESEPEPSLNETSPQSDSTAPATEEVPDQPVQAQASEVAVVAESSVPMSKPTLLDRAEDAQFTMQLVGVRDRSKLDSVTKEFSAPEKVDIVETTYQGKPWFVLIYGQFNSKAEAEKALTELPKRFEGESPWIRSFRDVRETAVN</sequence>
<dbReference type="SUPFAM" id="SSF52540">
    <property type="entry name" value="P-loop containing nucleoside triphosphate hydrolases"/>
    <property type="match status" value="1"/>
</dbReference>
<dbReference type="InterPro" id="IPR007730">
    <property type="entry name" value="SPOR-like_dom"/>
</dbReference>
<dbReference type="RefSeq" id="WP_290280877.1">
    <property type="nucleotide sequence ID" value="NZ_JAUFQI010000001.1"/>
</dbReference>
<dbReference type="InterPro" id="IPR052026">
    <property type="entry name" value="ExeA_AAA_ATPase_DNA-bind"/>
</dbReference>
<dbReference type="PANTHER" id="PTHR35894:SF1">
    <property type="entry name" value="PHOSPHORIBULOKINASE _ URIDINE KINASE FAMILY"/>
    <property type="match status" value="1"/>
</dbReference>
<keyword evidence="2" id="KW-0472">Membrane</keyword>
<evidence type="ECO:0000256" key="2">
    <source>
        <dbReference type="SAM" id="Phobius"/>
    </source>
</evidence>
<feature type="compositionally biased region" description="Low complexity" evidence="1">
    <location>
        <begin position="311"/>
        <end position="330"/>
    </location>
</feature>
<dbReference type="InterPro" id="IPR027417">
    <property type="entry name" value="P-loop_NTPase"/>
</dbReference>
<evidence type="ECO:0000313" key="5">
    <source>
        <dbReference type="Proteomes" id="UP001595710"/>
    </source>
</evidence>
<feature type="compositionally biased region" description="Polar residues" evidence="1">
    <location>
        <begin position="345"/>
        <end position="357"/>
    </location>
</feature>